<accession>A0A1B0ZWW6</accession>
<dbReference type="AlphaFoldDB" id="A0A1B0ZWW6"/>
<evidence type="ECO:0000313" key="2">
    <source>
        <dbReference type="EMBL" id="ANP38501.1"/>
    </source>
</evidence>
<protein>
    <submittedName>
        <fullName evidence="2">Uncharacterized protein</fullName>
    </submittedName>
</protein>
<sequence length="37" mass="3955">MNATSAVVPAASPRGGSGAFTIRNPEFREETDDTFRV</sequence>
<feature type="compositionally biased region" description="Basic and acidic residues" evidence="1">
    <location>
        <begin position="25"/>
        <end position="37"/>
    </location>
</feature>
<organism evidence="2 3">
    <name type="scientific">Phaeobacter gallaeciensis</name>
    <dbReference type="NCBI Taxonomy" id="60890"/>
    <lineage>
        <taxon>Bacteria</taxon>
        <taxon>Pseudomonadati</taxon>
        <taxon>Pseudomonadota</taxon>
        <taxon>Alphaproteobacteria</taxon>
        <taxon>Rhodobacterales</taxon>
        <taxon>Roseobacteraceae</taxon>
        <taxon>Phaeobacter</taxon>
    </lineage>
</organism>
<evidence type="ECO:0000313" key="3">
    <source>
        <dbReference type="Proteomes" id="UP000092565"/>
    </source>
</evidence>
<keyword evidence="3" id="KW-1185">Reference proteome</keyword>
<name>A0A1B0ZWW6_9RHOB</name>
<proteinExistence type="predicted"/>
<gene>
    <name evidence="2" type="ORF">JL2886_03628</name>
</gene>
<evidence type="ECO:0000256" key="1">
    <source>
        <dbReference type="SAM" id="MobiDB-lite"/>
    </source>
</evidence>
<feature type="region of interest" description="Disordered" evidence="1">
    <location>
        <begin position="1"/>
        <end position="37"/>
    </location>
</feature>
<dbReference type="EMBL" id="CP015124">
    <property type="protein sequence ID" value="ANP38501.1"/>
    <property type="molecule type" value="Genomic_DNA"/>
</dbReference>
<dbReference type="Proteomes" id="UP000092565">
    <property type="component" value="Chromosome"/>
</dbReference>
<reference evidence="2 3" key="1">
    <citation type="submission" date="2016-04" db="EMBL/GenBank/DDBJ databases">
        <authorList>
            <person name="Evans L.H."/>
            <person name="Alamgir A."/>
            <person name="Owens N."/>
            <person name="Weber N.D."/>
            <person name="Virtaneva K."/>
            <person name="Barbian K."/>
            <person name="Babar A."/>
            <person name="Rosenke K."/>
        </authorList>
    </citation>
    <scope>NUCLEOTIDE SEQUENCE [LARGE SCALE GENOMIC DNA]</scope>
    <source>
        <strain evidence="2 3">JL2886</strain>
    </source>
</reference>